<dbReference type="GO" id="GO:0005655">
    <property type="term" value="C:nucleolar ribonuclease P complex"/>
    <property type="evidence" value="ECO:0007669"/>
    <property type="project" value="InterPro"/>
</dbReference>
<dbReference type="AlphaFoldDB" id="A0A4Z1PDZ2"/>
<dbReference type="InterPro" id="IPR039182">
    <property type="entry name" value="Pop1"/>
</dbReference>
<evidence type="ECO:0000256" key="2">
    <source>
        <dbReference type="ARBA" id="ARBA00022694"/>
    </source>
</evidence>
<evidence type="ECO:0000313" key="9">
    <source>
        <dbReference type="Proteomes" id="UP000298493"/>
    </source>
</evidence>
<feature type="region of interest" description="Disordered" evidence="4">
    <location>
        <begin position="520"/>
        <end position="552"/>
    </location>
</feature>
<keyword evidence="2" id="KW-0819">tRNA processing</keyword>
<dbReference type="PANTHER" id="PTHR22731:SF3">
    <property type="entry name" value="RIBONUCLEASES P_MRP PROTEIN SUBUNIT POP1"/>
    <property type="match status" value="1"/>
</dbReference>
<feature type="domain" description="Pop1 N-terminal" evidence="5">
    <location>
        <begin position="65"/>
        <end position="293"/>
    </location>
</feature>
<proteinExistence type="predicted"/>
<dbReference type="Pfam" id="PF06978">
    <property type="entry name" value="POP1_N"/>
    <property type="match status" value="1"/>
</dbReference>
<dbReference type="InterPro" id="IPR009723">
    <property type="entry name" value="Pop1_N"/>
</dbReference>
<feature type="domain" description="POP1 C-terminal" evidence="7">
    <location>
        <begin position="845"/>
        <end position="906"/>
    </location>
</feature>
<gene>
    <name evidence="8" type="ORF">E6O75_ATG06859</name>
</gene>
<feature type="compositionally biased region" description="Polar residues" evidence="4">
    <location>
        <begin position="1"/>
        <end position="19"/>
    </location>
</feature>
<reference evidence="8 9" key="1">
    <citation type="submission" date="2019-04" db="EMBL/GenBank/DDBJ databases">
        <title>High contiguity whole genome sequence and gene annotation resource for two Venturia nashicola isolates.</title>
        <authorList>
            <person name="Prokchorchik M."/>
            <person name="Won K."/>
            <person name="Lee Y."/>
            <person name="Choi E.D."/>
            <person name="Segonzac C."/>
            <person name="Sohn K.H."/>
        </authorList>
    </citation>
    <scope>NUCLEOTIDE SEQUENCE [LARGE SCALE GENOMIC DNA]</scope>
    <source>
        <strain evidence="8 9">PRI2</strain>
    </source>
</reference>
<dbReference type="Pfam" id="PF22770">
    <property type="entry name" value="POP1_C"/>
    <property type="match status" value="1"/>
</dbReference>
<feature type="region of interest" description="Disordered" evidence="4">
    <location>
        <begin position="1"/>
        <end position="42"/>
    </location>
</feature>
<keyword evidence="9" id="KW-1185">Reference proteome</keyword>
<dbReference type="EMBL" id="SNSC02000012">
    <property type="protein sequence ID" value="TID19521.1"/>
    <property type="molecule type" value="Genomic_DNA"/>
</dbReference>
<evidence type="ECO:0000256" key="4">
    <source>
        <dbReference type="SAM" id="MobiDB-lite"/>
    </source>
</evidence>
<dbReference type="GO" id="GO:0001682">
    <property type="term" value="P:tRNA 5'-leader removal"/>
    <property type="evidence" value="ECO:0007669"/>
    <property type="project" value="InterPro"/>
</dbReference>
<evidence type="ECO:0000313" key="8">
    <source>
        <dbReference type="EMBL" id="TID19521.1"/>
    </source>
</evidence>
<feature type="region of interest" description="Disordered" evidence="4">
    <location>
        <begin position="101"/>
        <end position="176"/>
    </location>
</feature>
<evidence type="ECO:0000256" key="1">
    <source>
        <dbReference type="ARBA" id="ARBA00004123"/>
    </source>
</evidence>
<dbReference type="InterPro" id="IPR055079">
    <property type="entry name" value="POP1_C"/>
</dbReference>
<comment type="caution">
    <text evidence="8">The sequence shown here is derived from an EMBL/GenBank/DDBJ whole genome shotgun (WGS) entry which is preliminary data.</text>
</comment>
<feature type="compositionally biased region" description="Basic residues" evidence="4">
    <location>
        <begin position="133"/>
        <end position="143"/>
    </location>
</feature>
<evidence type="ECO:0000256" key="3">
    <source>
        <dbReference type="ARBA" id="ARBA00023242"/>
    </source>
</evidence>
<accession>A0A4Z1PDZ2</accession>
<evidence type="ECO:0000259" key="7">
    <source>
        <dbReference type="Pfam" id="PF22770"/>
    </source>
</evidence>
<evidence type="ECO:0000259" key="6">
    <source>
        <dbReference type="Pfam" id="PF08170"/>
    </source>
</evidence>
<dbReference type="GO" id="GO:0000172">
    <property type="term" value="C:ribonuclease MRP complex"/>
    <property type="evidence" value="ECO:0007669"/>
    <property type="project" value="InterPro"/>
</dbReference>
<evidence type="ECO:0000259" key="5">
    <source>
        <dbReference type="Pfam" id="PF06978"/>
    </source>
</evidence>
<keyword evidence="3" id="KW-0539">Nucleus</keyword>
<dbReference type="Proteomes" id="UP000298493">
    <property type="component" value="Unassembled WGS sequence"/>
</dbReference>
<name>A0A4Z1PDZ2_9PEZI</name>
<dbReference type="InterPro" id="IPR012590">
    <property type="entry name" value="POPLD_dom"/>
</dbReference>
<dbReference type="STRING" id="86259.A0A4Z1PDZ2"/>
<organism evidence="8 9">
    <name type="scientific">Venturia nashicola</name>
    <dbReference type="NCBI Taxonomy" id="86259"/>
    <lineage>
        <taxon>Eukaryota</taxon>
        <taxon>Fungi</taxon>
        <taxon>Dikarya</taxon>
        <taxon>Ascomycota</taxon>
        <taxon>Pezizomycotina</taxon>
        <taxon>Dothideomycetes</taxon>
        <taxon>Pleosporomycetidae</taxon>
        <taxon>Venturiales</taxon>
        <taxon>Venturiaceae</taxon>
        <taxon>Venturia</taxon>
    </lineage>
</organism>
<feature type="compositionally biased region" description="Basic residues" evidence="4">
    <location>
        <begin position="101"/>
        <end position="120"/>
    </location>
</feature>
<sequence length="907" mass="100289">MSNATSNATSNAISNATPSNNKRKQNNGCNNTRQNKRPKIWDARKITAQTSDKALSNGELNVDAFVKAREFEIKALEDSIKKSKHGLTTRAFQEVPKELRRRTASHNVRKVPKRLQRRAKREMVEDNTPTISARRRKPSGHQRLRLETAKRLQNLSSRSKKRSQEKKDARENIENEVTVEPEVPQKNAASTEPKIVAPAVVAVRKAKVKKSKLKEPPLPPAKFRKRQIHKTWLPTHMFHAKRATMTPPKEPLWRFALPLTPTIKNYRSTHRVSTQRGAVAWDMSYMATISLEGPEKSIEGLLKALGVGAGGDPEGIWSRPGSKWRRGTRTWEGWLYQRQTYPAHGIAPATVMWCAEETADIVSQASNGTANTKKKTPRRKAFIRVHPAGFLQLWEQVVRIGKIQKPSVTVEDLRFEIGSIEITGPNASEAIVAVVRPVGQEVDGCNGNTTLKDTWSTISAHPPSALPKGAVIAFEASDPRLKYPPRTLTPDQSDPIKGIQMLANWPLDTPASPARLFDRNTRLKASRSLPSQKSINRRKASALPGDFPEPRSSDPSIPVLVYCSRSPASGSGIWTILLPWKCVDPVWRSIMYYPLSTGGNVKFGGVKEKRQIAFESGTPWYPADYPGLKSGDEWEAQEQAQRKAEWLRRPKGRRTEFQRLSLGNDKKGEIGMGWACDWQRLLRGFDKPLATSGDVELPDAPAVDTEAVQGADLSVAAKEKPILQMAHLPLPIAIKLFTGKGTTTTIDPPTDSLITVKLTMVTRGVPQTCARIYRLPTSDALLRSQWLSQLSTAANRKKKDGLPRFSHRAPEGATAAMQRAYLAASILAGPTQPGDAGYPVVPDEDDLIGFVTTGNYNLGEGRGIGIGSLLVSKVLSDQEGGEGKERCLCIVRDAGQSVGRLARWELV</sequence>
<comment type="subcellular location">
    <subcellularLocation>
        <location evidence="1">Nucleus</location>
    </subcellularLocation>
</comment>
<protein>
    <submittedName>
        <fullName evidence="8">Ribonucleases P/MRP protein subunit</fullName>
    </submittedName>
</protein>
<dbReference type="Pfam" id="PF08170">
    <property type="entry name" value="POPLD"/>
    <property type="match status" value="1"/>
</dbReference>
<dbReference type="PANTHER" id="PTHR22731">
    <property type="entry name" value="RIBONUCLEASES P/MRP PROTEIN SUBUNIT POP1"/>
    <property type="match status" value="1"/>
</dbReference>
<feature type="domain" description="POPLD" evidence="6">
    <location>
        <begin position="574"/>
        <end position="678"/>
    </location>
</feature>